<organism evidence="7 8">
    <name type="scientific">Geoalkalibacter subterraneus</name>
    <dbReference type="NCBI Taxonomy" id="483547"/>
    <lineage>
        <taxon>Bacteria</taxon>
        <taxon>Pseudomonadati</taxon>
        <taxon>Thermodesulfobacteriota</taxon>
        <taxon>Desulfuromonadia</taxon>
        <taxon>Desulfuromonadales</taxon>
        <taxon>Geoalkalibacteraceae</taxon>
        <taxon>Geoalkalibacter</taxon>
    </lineage>
</organism>
<dbReference type="PROSITE" id="PS01109">
    <property type="entry name" value="RIBOSOMAL_L10"/>
    <property type="match status" value="1"/>
</dbReference>
<evidence type="ECO:0000313" key="7">
    <source>
        <dbReference type="EMBL" id="AJF07248.1"/>
    </source>
</evidence>
<keyword evidence="8" id="KW-1185">Reference proteome</keyword>
<dbReference type="Proteomes" id="UP000035036">
    <property type="component" value="Chromosome"/>
</dbReference>
<accession>A0A0B5FIQ5</accession>
<gene>
    <name evidence="6" type="primary">rplJ</name>
    <name evidence="7" type="ORF">GSUB_12695</name>
</gene>
<reference evidence="7 8" key="1">
    <citation type="journal article" date="2015" name="Genome Announc.">
        <title>Genomes of Geoalkalibacter ferrihydriticus Z-0531T and Geoalkalibacter subterraneus Red1T, Two Haloalkaliphilic Metal-Reducing Deltaproteobacteria.</title>
        <authorList>
            <person name="Badalamenti J.P."/>
            <person name="Krajmalnik-Brown R."/>
            <person name="Torres C.I."/>
            <person name="Bond D.R."/>
        </authorList>
    </citation>
    <scope>NUCLEOTIDE SEQUENCE [LARGE SCALE GENOMIC DNA]</scope>
    <source>
        <strain evidence="7 8">Red1</strain>
    </source>
</reference>
<keyword evidence="6" id="KW-0699">rRNA-binding</keyword>
<dbReference type="Pfam" id="PF00466">
    <property type="entry name" value="Ribosomal_L10"/>
    <property type="match status" value="1"/>
</dbReference>
<dbReference type="Gene3D" id="6.10.250.290">
    <property type="match status" value="1"/>
</dbReference>
<dbReference type="InterPro" id="IPR043141">
    <property type="entry name" value="Ribosomal_uL10-like_sf"/>
</dbReference>
<dbReference type="OrthoDB" id="3186107at2"/>
<keyword evidence="3 6" id="KW-0689">Ribosomal protein</keyword>
<comment type="subunit">
    <text evidence="6">Part of the ribosomal stalk of the 50S ribosomal subunit. The N-terminus interacts with L11 and the large rRNA to form the base of the stalk. The C-terminus forms an elongated spine to which L12 dimers bind in a sequential fashion forming a multimeric L10(L12)X complex.</text>
</comment>
<dbReference type="STRING" id="483547.GSUB_12695"/>
<dbReference type="HOGENOM" id="CLU_092227_0_0_7"/>
<dbReference type="InterPro" id="IPR047865">
    <property type="entry name" value="Ribosomal_uL10_bac_type"/>
</dbReference>
<evidence type="ECO:0000256" key="3">
    <source>
        <dbReference type="ARBA" id="ARBA00022980"/>
    </source>
</evidence>
<evidence type="ECO:0000256" key="5">
    <source>
        <dbReference type="ARBA" id="ARBA00035202"/>
    </source>
</evidence>
<dbReference type="CDD" id="cd05797">
    <property type="entry name" value="Ribosomal_L10"/>
    <property type="match status" value="1"/>
</dbReference>
<dbReference type="PANTHER" id="PTHR11560">
    <property type="entry name" value="39S RIBOSOMAL PROTEIN L10, MITOCHONDRIAL"/>
    <property type="match status" value="1"/>
</dbReference>
<dbReference type="InterPro" id="IPR002363">
    <property type="entry name" value="Ribosomal_uL10_CS_bac"/>
</dbReference>
<dbReference type="GO" id="GO:0070180">
    <property type="term" value="F:large ribosomal subunit rRNA binding"/>
    <property type="evidence" value="ECO:0007669"/>
    <property type="project" value="UniProtKB-UniRule"/>
</dbReference>
<dbReference type="HAMAP" id="MF_00362">
    <property type="entry name" value="Ribosomal_uL10"/>
    <property type="match status" value="1"/>
</dbReference>
<name>A0A0B5FIQ5_9BACT</name>
<evidence type="ECO:0000256" key="4">
    <source>
        <dbReference type="ARBA" id="ARBA00023274"/>
    </source>
</evidence>
<dbReference type="GO" id="GO:0003735">
    <property type="term" value="F:structural constituent of ribosome"/>
    <property type="evidence" value="ECO:0007669"/>
    <property type="project" value="InterPro"/>
</dbReference>
<dbReference type="NCBIfam" id="NF000955">
    <property type="entry name" value="PRK00099.1-1"/>
    <property type="match status" value="1"/>
</dbReference>
<comment type="similarity">
    <text evidence="2 6">Belongs to the universal ribosomal protein uL10 family.</text>
</comment>
<dbReference type="InterPro" id="IPR022973">
    <property type="entry name" value="Ribosomal_uL10_bac"/>
</dbReference>
<dbReference type="InterPro" id="IPR001790">
    <property type="entry name" value="Ribosomal_uL10"/>
</dbReference>
<keyword evidence="6" id="KW-0694">RNA-binding</keyword>
<dbReference type="SUPFAM" id="SSF160369">
    <property type="entry name" value="Ribosomal protein L10-like"/>
    <property type="match status" value="1"/>
</dbReference>
<dbReference type="RefSeq" id="WP_040201106.1">
    <property type="nucleotide sequence ID" value="NZ_CP010311.1"/>
</dbReference>
<dbReference type="KEGG" id="gsb:GSUB_12695"/>
<comment type="function">
    <text evidence="1 6">Forms part of the ribosomal stalk, playing a central role in the interaction of the ribosome with GTP-bound translation factors.</text>
</comment>
<evidence type="ECO:0000256" key="6">
    <source>
        <dbReference type="HAMAP-Rule" id="MF_00362"/>
    </source>
</evidence>
<keyword evidence="4 6" id="KW-0687">Ribonucleoprotein</keyword>
<dbReference type="GO" id="GO:0006412">
    <property type="term" value="P:translation"/>
    <property type="evidence" value="ECO:0007669"/>
    <property type="project" value="UniProtKB-UniRule"/>
</dbReference>
<sequence length="172" mass="18412">MNRTNKQDLVVELAAKLADAKAAFLADYRGINVEKVNQLRAELRQTGAEYRVVKNTLLRRAAKGTSLECLADDMVGPTALAFVLDDPVAPAKVLSKFAKANEKFELKVGALDGKKLTADDIKALAELPSREELLAKMLGSINAPVSNFVGVLAAVPRSLVQVLGAIQDKKAA</sequence>
<dbReference type="Gene3D" id="3.30.70.1730">
    <property type="match status" value="1"/>
</dbReference>
<evidence type="ECO:0000256" key="2">
    <source>
        <dbReference type="ARBA" id="ARBA00008889"/>
    </source>
</evidence>
<dbReference type="AlphaFoldDB" id="A0A0B5FIQ5"/>
<dbReference type="EMBL" id="CP010311">
    <property type="protein sequence ID" value="AJF07248.1"/>
    <property type="molecule type" value="Genomic_DNA"/>
</dbReference>
<evidence type="ECO:0000313" key="8">
    <source>
        <dbReference type="Proteomes" id="UP000035036"/>
    </source>
</evidence>
<dbReference type="GO" id="GO:0015934">
    <property type="term" value="C:large ribosomal subunit"/>
    <property type="evidence" value="ECO:0007669"/>
    <property type="project" value="InterPro"/>
</dbReference>
<protein>
    <recommendedName>
        <fullName evidence="5 6">Large ribosomal subunit protein uL10</fullName>
    </recommendedName>
</protein>
<proteinExistence type="inferred from homology"/>
<evidence type="ECO:0000256" key="1">
    <source>
        <dbReference type="ARBA" id="ARBA00002633"/>
    </source>
</evidence>